<evidence type="ECO:0000313" key="2">
    <source>
        <dbReference type="Proteomes" id="UP000032352"/>
    </source>
</evidence>
<accession>A0AAF0CC33</accession>
<reference evidence="1 2" key="2">
    <citation type="journal article" date="2022" name="Mar. Drugs">
        <title>Bioassay-Guided Fractionation Leads to the Detection of Cholic Acid Generated by the Rare Thalassomonas sp.</title>
        <authorList>
            <person name="Pheiffer F."/>
            <person name="Schneider Y.K."/>
            <person name="Hansen E.H."/>
            <person name="Andersen J.H."/>
            <person name="Isaksson J."/>
            <person name="Busche T."/>
            <person name="R C."/>
            <person name="Kalinowski J."/>
            <person name="Zyl L.V."/>
            <person name="Trindade M."/>
        </authorList>
    </citation>
    <scope>NUCLEOTIDE SEQUENCE [LARGE SCALE GENOMIC DNA]</scope>
    <source>
        <strain evidence="1 2">XOM25</strain>
    </source>
</reference>
<dbReference type="KEGG" id="tvd:SG34_013670"/>
<dbReference type="Proteomes" id="UP000032352">
    <property type="component" value="Chromosome"/>
</dbReference>
<reference evidence="1 2" key="1">
    <citation type="journal article" date="2015" name="Genome Announc.">
        <title>Draft Genome Sequences of Marine Isolates of Thalassomonas viridans and Thalassomonas actiniarum.</title>
        <authorList>
            <person name="Olonade I."/>
            <person name="van Zyl L.J."/>
            <person name="Trindade M."/>
        </authorList>
    </citation>
    <scope>NUCLEOTIDE SEQUENCE [LARGE SCALE GENOMIC DNA]</scope>
    <source>
        <strain evidence="1 2">XOM25</strain>
    </source>
</reference>
<dbReference type="EMBL" id="CP059733">
    <property type="protein sequence ID" value="WDE07831.1"/>
    <property type="molecule type" value="Genomic_DNA"/>
</dbReference>
<organism evidence="1 2">
    <name type="scientific">Thalassomonas viridans</name>
    <dbReference type="NCBI Taxonomy" id="137584"/>
    <lineage>
        <taxon>Bacteria</taxon>
        <taxon>Pseudomonadati</taxon>
        <taxon>Pseudomonadota</taxon>
        <taxon>Gammaproteobacteria</taxon>
        <taxon>Alteromonadales</taxon>
        <taxon>Colwelliaceae</taxon>
        <taxon>Thalassomonas</taxon>
    </lineage>
</organism>
<keyword evidence="2" id="KW-1185">Reference proteome</keyword>
<proteinExistence type="predicted"/>
<dbReference type="AlphaFoldDB" id="A0AAF0CC33"/>
<name>A0AAF0CC33_9GAMM</name>
<protein>
    <submittedName>
        <fullName evidence="1">Uncharacterized protein</fullName>
    </submittedName>
</protein>
<dbReference type="RefSeq" id="WP_053047400.1">
    <property type="nucleotide sequence ID" value="NZ_CP059733.1"/>
</dbReference>
<evidence type="ECO:0000313" key="1">
    <source>
        <dbReference type="EMBL" id="WDE07831.1"/>
    </source>
</evidence>
<sequence length="483" mass="54803">MFNREKFDQEQLAKSITVETNIGKSLMTNPLVNHIAVLIRLYSGAPMSKSAMTEEDQQHLQKILSFIGGARDLDNDHDTLDAHVLATHIKIDRAENNEIYAPDPNRRQNRFNVVGSKQNPIYPWNCHDFDMAVHEVDSWDGLPAQMQEIITQRWSSYRFNDEKFALVMSFQSLGDIDNTGLRNWDAKTILSCLQEKERKIFLYDILDIKWSPCEWLSDGALNNSLSGGLQSQDNPLGSNLRQHNTGFLANIVQSSAPDDPNVEKWASEAIRRNRPVISGPSGHSLRYLNFWAECRRLYIYKDERYDQILPSLEDARLVMMANLLPPKNHHSYHEIMCASIGVSDGVNTLAYLHQSSYDDLENGPLYGKQALDTALLALNNPNKEPLPNPWAVQAPVFDIKLPETASDLAGLLWQFGSSPEYVIMLLKAASSNLRLSLILELQQRLQNGSITKLQHDFVLEEIRKLETVVSCSTEARLTENKDL</sequence>
<gene>
    <name evidence="1" type="ORF">SG34_013670</name>
</gene>